<reference evidence="3 4" key="1">
    <citation type="submission" date="2014-04" db="EMBL/GenBank/DDBJ databases">
        <title>Characterization and application of a salt tolerant electro-active bacterium.</title>
        <authorList>
            <person name="Yang L."/>
            <person name="Wei S."/>
            <person name="Tay Q.X.M."/>
        </authorList>
    </citation>
    <scope>NUCLEOTIDE SEQUENCE [LARGE SCALE GENOMIC DNA]</scope>
    <source>
        <strain evidence="3 4">LY1</strain>
    </source>
</reference>
<dbReference type="EMBL" id="JMIH01000039">
    <property type="protein sequence ID" value="KEO71775.1"/>
    <property type="molecule type" value="Genomic_DNA"/>
</dbReference>
<dbReference type="AlphaFoldDB" id="A0A074KU36"/>
<dbReference type="eggNOG" id="ENOG502Z7KK">
    <property type="taxonomic scope" value="Bacteria"/>
</dbReference>
<name>A0A074KU36_9BACT</name>
<feature type="domain" description="Gylcosyl hydrolase 115 C-terminal" evidence="2">
    <location>
        <begin position="785"/>
        <end position="949"/>
    </location>
</feature>
<evidence type="ECO:0000259" key="2">
    <source>
        <dbReference type="Pfam" id="PF17829"/>
    </source>
</evidence>
<dbReference type="Pfam" id="PF17829">
    <property type="entry name" value="GH115_C"/>
    <property type="match status" value="1"/>
</dbReference>
<keyword evidence="4" id="KW-1185">Reference proteome</keyword>
<proteinExistence type="predicted"/>
<comment type="caution">
    <text evidence="3">The sequence shown here is derived from an EMBL/GenBank/DDBJ whole genome shotgun (WGS) entry which is preliminary data.</text>
</comment>
<organism evidence="3 4">
    <name type="scientific">Anditalea andensis</name>
    <dbReference type="NCBI Taxonomy" id="1048983"/>
    <lineage>
        <taxon>Bacteria</taxon>
        <taxon>Pseudomonadati</taxon>
        <taxon>Bacteroidota</taxon>
        <taxon>Cytophagia</taxon>
        <taxon>Cytophagales</taxon>
        <taxon>Cytophagaceae</taxon>
        <taxon>Anditalea</taxon>
    </lineage>
</organism>
<sequence>MGIFTVCLLSVKCSAVRFNDTSVSLLQEFTFTKEVAIIYDPKGSALDSIVAHLFSQDLEKITGIKLKVTSDYSTDCDAVFIGNIHSSLFNKLIPHNSIDITSISGKWEQYIIKAVSTPENNRKTLIIAGSDDRGTAFGVFEISRLLGVSPWHWWADVPVNPNDQPVVTNLPIISEGPTVKYRGIFINDEDWGLQPWAAKTFDPGTGDIGTKTYEKVFELLLRLKANLIWPAMHPSTKAFFYYPGNVAMAKEYQIVIGSSHAEPMLRNNVDEWDKSKRGAFNYLTNRKGVQEYWEERIKDSGDLHGIYTLGMRGIHDSGMEGVSEAEAVEVLQSVIDDQRNILGKYHKIVEDVPQAFTAYKEVLDVYDQGLIVPDDVILVWPDDNYGYIKRLANRAEQSRKGGSGVYYHTSYWGRPHDYLWLNTTHPSLIRYEMIKAYERGSRALWVLNVGDIKPHEYSIQLFLDMAYSADAFMESKSTKVHFTGWHHSIFGSIQGQKFSDAMWEYYKLAFERKPEFMGWSQTEPTRPVQNTGYNHMGRGDEAQKRLNAYEVIEHMVSGLKIPENLFPAYYQLIYYPIRAASLINKKFIYRDKAFLASETNKLAALNYKEKSHQAYHDIVEETRYFNQELLDGKWENMMDMAPRKLPVFEDPDIEIDQAENRVGNQFSIRPEVSYGSNQSETLPKYNSWIKSKYFIDIVHSHKDTSGTFYWKASTSHDWIKLSDNKGNLYEDENFHKRIWVDVDWEHIDTAGSFHQGQIIIETPLKSYTVTVLAENRPGLPPDAKHVENDQVVVIYAENYSNISGSNEQHWERVEDFGHSGTVMESGPIKMTSSVSETVEENSPTLSYDFYTFNEADQADVIINALPTHPLTDQYKLRIGISVDNSPIQIIDFKTQGRSEEWKQNVLSNKSSKSISIGKMAPGKHTLKIHMIDPGVLLDFIYIDMGGLNEGGSVLEETMIGKTF</sequence>
<gene>
    <name evidence="3" type="ORF">EL17_21575</name>
</gene>
<dbReference type="Proteomes" id="UP000027821">
    <property type="component" value="Unassembled WGS sequence"/>
</dbReference>
<evidence type="ECO:0000256" key="1">
    <source>
        <dbReference type="ARBA" id="ARBA00022801"/>
    </source>
</evidence>
<dbReference type="PANTHER" id="PTHR37842">
    <property type="match status" value="1"/>
</dbReference>
<dbReference type="GO" id="GO:0005975">
    <property type="term" value="P:carbohydrate metabolic process"/>
    <property type="evidence" value="ECO:0007669"/>
    <property type="project" value="UniProtKB-ARBA"/>
</dbReference>
<dbReference type="Gene3D" id="3.20.20.520">
    <property type="entry name" value="Glycosyl hydrolase family 115"/>
    <property type="match status" value="1"/>
</dbReference>
<dbReference type="Pfam" id="PF15979">
    <property type="entry name" value="Glyco_hydro_115"/>
    <property type="match status" value="1"/>
</dbReference>
<dbReference type="InterPro" id="IPR029018">
    <property type="entry name" value="Hex-like_dom2"/>
</dbReference>
<dbReference type="Gene3D" id="2.60.120.1620">
    <property type="match status" value="1"/>
</dbReference>
<dbReference type="Gene3D" id="3.30.379.10">
    <property type="entry name" value="Chitobiase/beta-hexosaminidase domain 2-like"/>
    <property type="match status" value="1"/>
</dbReference>
<dbReference type="InterPro" id="IPR042301">
    <property type="entry name" value="GH115_sf"/>
</dbReference>
<evidence type="ECO:0000313" key="3">
    <source>
        <dbReference type="EMBL" id="KEO71775.1"/>
    </source>
</evidence>
<dbReference type="InterPro" id="IPR031924">
    <property type="entry name" value="GH115"/>
</dbReference>
<dbReference type="PANTHER" id="PTHR37842:SF2">
    <property type="entry name" value="GYLCOSYL HYDROLASE 115 C-TERMINAL DOMAIN-CONTAINING PROTEIN"/>
    <property type="match status" value="1"/>
</dbReference>
<evidence type="ECO:0000313" key="4">
    <source>
        <dbReference type="Proteomes" id="UP000027821"/>
    </source>
</evidence>
<accession>A0A074KU36</accession>
<dbReference type="SUPFAM" id="SSF55545">
    <property type="entry name" value="beta-N-acetylhexosaminidase-like domain"/>
    <property type="match status" value="1"/>
</dbReference>
<keyword evidence="1" id="KW-0378">Hydrolase</keyword>
<protein>
    <recommendedName>
        <fullName evidence="2">Gylcosyl hydrolase 115 C-terminal domain-containing protein</fullName>
    </recommendedName>
</protein>
<dbReference type="Gene3D" id="1.20.58.2150">
    <property type="match status" value="1"/>
</dbReference>
<dbReference type="STRING" id="1048983.EL17_21575"/>
<dbReference type="InterPro" id="IPR041437">
    <property type="entry name" value="GH115_C"/>
</dbReference>
<dbReference type="GO" id="GO:0016787">
    <property type="term" value="F:hydrolase activity"/>
    <property type="evidence" value="ECO:0007669"/>
    <property type="project" value="UniProtKB-KW"/>
</dbReference>
<dbReference type="OrthoDB" id="8727830at2"/>